<proteinExistence type="predicted"/>
<keyword evidence="1" id="KW-0732">Signal</keyword>
<accession>A0ABU2ERZ8</accession>
<gene>
    <name evidence="2" type="ORF">RI048_22085</name>
</gene>
<keyword evidence="3" id="KW-1185">Reference proteome</keyword>
<dbReference type="EMBL" id="JAVLSJ010000013">
    <property type="protein sequence ID" value="MDR9850935.1"/>
    <property type="molecule type" value="Genomic_DNA"/>
</dbReference>
<organism evidence="2 3">
    <name type="scientific">Herbaspirillum huttiense subsp. lycopersici</name>
    <dbReference type="NCBI Taxonomy" id="3074428"/>
    <lineage>
        <taxon>Bacteria</taxon>
        <taxon>Pseudomonadati</taxon>
        <taxon>Pseudomonadota</taxon>
        <taxon>Betaproteobacteria</taxon>
        <taxon>Burkholderiales</taxon>
        <taxon>Oxalobacteraceae</taxon>
        <taxon>Herbaspirillum</taxon>
    </lineage>
</organism>
<reference evidence="2" key="1">
    <citation type="submission" date="2023-09" db="EMBL/GenBank/DDBJ databases">
        <title>Description of first Herbaspirillum huttiense subsp. nephrolepsisexaltata and Herbaspirillum huttiense subsp. lycopersicon.</title>
        <authorList>
            <person name="Poudel M."/>
            <person name="Sharma A."/>
            <person name="Goss E."/>
            <person name="Tapia J.H."/>
            <person name="Harmon C.M."/>
            <person name="Jones J.B."/>
        </authorList>
    </citation>
    <scope>NUCLEOTIDE SEQUENCE</scope>
    <source>
        <strain evidence="2">SE1</strain>
    </source>
</reference>
<evidence type="ECO:0000313" key="3">
    <source>
        <dbReference type="Proteomes" id="UP001246576"/>
    </source>
</evidence>
<feature type="chain" id="PRO_5045056399" evidence="1">
    <location>
        <begin position="23"/>
        <end position="165"/>
    </location>
</feature>
<evidence type="ECO:0000313" key="2">
    <source>
        <dbReference type="EMBL" id="MDR9850935.1"/>
    </source>
</evidence>
<name>A0ABU2ERZ8_9BURK</name>
<sequence>MKKINICFALISLVLVTTASRAKGDGMSDKVVGSWLSNFFPASIAPGTTASFPHLFRTGDVGVAWKFEHDGTLIAFMPCDVNERFRKGNLAIGSWSLDTENNLRLRLRPLDESKPPLEIDGKIEFDSYPSKESGAGTMAVYTSNGKLHWGRYDESAWNCAPPKFE</sequence>
<evidence type="ECO:0000256" key="1">
    <source>
        <dbReference type="SAM" id="SignalP"/>
    </source>
</evidence>
<dbReference type="RefSeq" id="WP_310841248.1">
    <property type="nucleotide sequence ID" value="NZ_JAVLSJ010000013.1"/>
</dbReference>
<comment type="caution">
    <text evidence="2">The sequence shown here is derived from an EMBL/GenBank/DDBJ whole genome shotgun (WGS) entry which is preliminary data.</text>
</comment>
<dbReference type="Proteomes" id="UP001246576">
    <property type="component" value="Unassembled WGS sequence"/>
</dbReference>
<protein>
    <submittedName>
        <fullName evidence="2">Uncharacterized protein</fullName>
    </submittedName>
</protein>
<feature type="signal peptide" evidence="1">
    <location>
        <begin position="1"/>
        <end position="22"/>
    </location>
</feature>